<dbReference type="PANTHER" id="PTHR20961:SF103">
    <property type="entry name" value="PUTATIVE-RELATED"/>
    <property type="match status" value="1"/>
</dbReference>
<sequence length="465" mass="52582">MKKTISCRAATVALAALCLFFIVFEISVSSTSRFLKYAATTTTTYSANTQEEGNHEKTKLIDQPNSHPSEYLQLPVKRRIICDRTDVRYDLCSINGPTVLDPHTFTFFTMGSAQPPQVEKVQPYPRKFEGFIMPHIRNLTLTSGPQSPPCKVRHSVPALVFSAGGYTGNFFHDFNDGFIPLFITVNTIFPDQEIVIVVSEAPNWWPSKYADLLAMFTKYPIIILKNATTTHCFPSATIGLISHGFMTINETLLPNPKSFMDFRVLLEKAYGPKAQPKFLTSKPTRSRPRLVLVNREMAHGRVIMNQKQLIRLIKKVGFELIVFNPKRMTPLHESYALLNSSHAMIGVHGAALTHSFFLRPGSVFVQVVPIGIEWGAYAFFGRMARSLDLEYSEYKIGVNESSLADKYGKENLLVKDPFALQKTGWPPEVMNIYLKEQNVKLDLERFKSCLKKAYTKATRFMEKNG</sequence>
<feature type="domain" description="Glycosyltransferase 61 catalytic" evidence="5">
    <location>
        <begin position="261"/>
        <end position="365"/>
    </location>
</feature>
<dbReference type="EMBL" id="VIEB01000545">
    <property type="protein sequence ID" value="TQD87222.1"/>
    <property type="molecule type" value="Genomic_DNA"/>
</dbReference>
<evidence type="ECO:0000256" key="2">
    <source>
        <dbReference type="ARBA" id="ARBA00022676"/>
    </source>
</evidence>
<dbReference type="Pfam" id="PF04577">
    <property type="entry name" value="Glyco_transf_61"/>
    <property type="match status" value="1"/>
</dbReference>
<keyword evidence="7" id="KW-1185">Reference proteome</keyword>
<accession>A0A540LLR4</accession>
<evidence type="ECO:0000313" key="7">
    <source>
        <dbReference type="Proteomes" id="UP000315295"/>
    </source>
</evidence>
<evidence type="ECO:0000256" key="3">
    <source>
        <dbReference type="ARBA" id="ARBA00022679"/>
    </source>
</evidence>
<evidence type="ECO:0000256" key="4">
    <source>
        <dbReference type="ARBA" id="ARBA00023180"/>
    </source>
</evidence>
<keyword evidence="2" id="KW-0328">Glycosyltransferase</keyword>
<dbReference type="GO" id="GO:0000139">
    <property type="term" value="C:Golgi membrane"/>
    <property type="evidence" value="ECO:0007669"/>
    <property type="project" value="UniProtKB-SubCell"/>
</dbReference>
<comment type="caution">
    <text evidence="6">The sequence shown here is derived from an EMBL/GenBank/DDBJ whole genome shotgun (WGS) entry which is preliminary data.</text>
</comment>
<gene>
    <name evidence="6" type="ORF">C1H46_027257</name>
</gene>
<dbReference type="InterPro" id="IPR007657">
    <property type="entry name" value="Glycosyltransferase_61"/>
</dbReference>
<dbReference type="Proteomes" id="UP000315295">
    <property type="component" value="Unassembled WGS sequence"/>
</dbReference>
<name>A0A540LLR4_MALBA</name>
<dbReference type="AlphaFoldDB" id="A0A540LLR4"/>
<comment type="subcellular location">
    <subcellularLocation>
        <location evidence="1">Golgi apparatus membrane</location>
        <topology evidence="1">Single-pass type II membrane protein</topology>
    </subcellularLocation>
</comment>
<organism evidence="6 7">
    <name type="scientific">Malus baccata</name>
    <name type="common">Siberian crab apple</name>
    <name type="synonym">Pyrus baccata</name>
    <dbReference type="NCBI Taxonomy" id="106549"/>
    <lineage>
        <taxon>Eukaryota</taxon>
        <taxon>Viridiplantae</taxon>
        <taxon>Streptophyta</taxon>
        <taxon>Embryophyta</taxon>
        <taxon>Tracheophyta</taxon>
        <taxon>Spermatophyta</taxon>
        <taxon>Magnoliopsida</taxon>
        <taxon>eudicotyledons</taxon>
        <taxon>Gunneridae</taxon>
        <taxon>Pentapetalae</taxon>
        <taxon>rosids</taxon>
        <taxon>fabids</taxon>
        <taxon>Rosales</taxon>
        <taxon>Rosaceae</taxon>
        <taxon>Amygdaloideae</taxon>
        <taxon>Maleae</taxon>
        <taxon>Malus</taxon>
    </lineage>
</organism>
<evidence type="ECO:0000256" key="1">
    <source>
        <dbReference type="ARBA" id="ARBA00004323"/>
    </source>
</evidence>
<evidence type="ECO:0000259" key="5">
    <source>
        <dbReference type="Pfam" id="PF04577"/>
    </source>
</evidence>
<dbReference type="GO" id="GO:0016763">
    <property type="term" value="F:pentosyltransferase activity"/>
    <property type="evidence" value="ECO:0007669"/>
    <property type="project" value="UniProtKB-ARBA"/>
</dbReference>
<keyword evidence="3" id="KW-0808">Transferase</keyword>
<dbReference type="InterPro" id="IPR049625">
    <property type="entry name" value="Glyco_transf_61_cat"/>
</dbReference>
<evidence type="ECO:0000313" key="6">
    <source>
        <dbReference type="EMBL" id="TQD87222.1"/>
    </source>
</evidence>
<dbReference type="PANTHER" id="PTHR20961">
    <property type="entry name" value="GLYCOSYLTRANSFERASE"/>
    <property type="match status" value="1"/>
</dbReference>
<protein>
    <recommendedName>
        <fullName evidence="5">Glycosyltransferase 61 catalytic domain-containing protein</fullName>
    </recommendedName>
</protein>
<reference evidence="6 7" key="1">
    <citation type="journal article" date="2019" name="G3 (Bethesda)">
        <title>Sequencing of a Wild Apple (Malus baccata) Genome Unravels the Differences Between Cultivated and Wild Apple Species Regarding Disease Resistance and Cold Tolerance.</title>
        <authorList>
            <person name="Chen X."/>
        </authorList>
    </citation>
    <scope>NUCLEOTIDE SEQUENCE [LARGE SCALE GENOMIC DNA]</scope>
    <source>
        <strain evidence="7">cv. Shandingzi</strain>
        <tissue evidence="6">Leaves</tissue>
    </source>
</reference>
<proteinExistence type="predicted"/>
<dbReference type="STRING" id="106549.A0A540LLR4"/>
<keyword evidence="4" id="KW-0325">Glycoprotein</keyword>